<dbReference type="SUPFAM" id="SSF53613">
    <property type="entry name" value="Ribokinase-like"/>
    <property type="match status" value="1"/>
</dbReference>
<evidence type="ECO:0000256" key="2">
    <source>
        <dbReference type="ARBA" id="ARBA00022679"/>
    </source>
</evidence>
<dbReference type="PANTHER" id="PTHR46566:SF5">
    <property type="entry name" value="1-PHOSPHOFRUCTOKINASE"/>
    <property type="match status" value="1"/>
</dbReference>
<protein>
    <submittedName>
        <fullName evidence="8">1-phosphofructokinase family hexose kinase</fullName>
    </submittedName>
</protein>
<keyword evidence="4" id="KW-0418">Kinase</keyword>
<comment type="similarity">
    <text evidence="1">Belongs to the carbohydrate kinase PfkB family.</text>
</comment>
<evidence type="ECO:0000259" key="7">
    <source>
        <dbReference type="Pfam" id="PF00294"/>
    </source>
</evidence>
<reference evidence="9" key="1">
    <citation type="journal article" date="2019" name="Int. J. Syst. Evol. Microbiol.">
        <title>The Global Catalogue of Microorganisms (GCM) 10K type strain sequencing project: providing services to taxonomists for standard genome sequencing and annotation.</title>
        <authorList>
            <consortium name="The Broad Institute Genomics Platform"/>
            <consortium name="The Broad Institute Genome Sequencing Center for Infectious Disease"/>
            <person name="Wu L."/>
            <person name="Ma J."/>
        </authorList>
    </citation>
    <scope>NUCLEOTIDE SEQUENCE [LARGE SCALE GENOMIC DNA]</scope>
    <source>
        <strain evidence="9">CCUG 56401</strain>
    </source>
</reference>
<dbReference type="InterPro" id="IPR029056">
    <property type="entry name" value="Ribokinase-like"/>
</dbReference>
<dbReference type="EMBL" id="JBHTIW010000031">
    <property type="protein sequence ID" value="MFD0923291.1"/>
    <property type="molecule type" value="Genomic_DNA"/>
</dbReference>
<comment type="caution">
    <text evidence="8">The sequence shown here is derived from an EMBL/GenBank/DDBJ whole genome shotgun (WGS) entry which is preliminary data.</text>
</comment>
<dbReference type="InterPro" id="IPR017583">
    <property type="entry name" value="Tagatose/fructose_Pkinase"/>
</dbReference>
<feature type="domain" description="Carbohydrate kinase PfkB" evidence="7">
    <location>
        <begin position="9"/>
        <end position="279"/>
    </location>
</feature>
<dbReference type="NCBIfam" id="TIGR03168">
    <property type="entry name" value="1-PFK"/>
    <property type="match status" value="1"/>
</dbReference>
<dbReference type="PROSITE" id="PS00584">
    <property type="entry name" value="PFKB_KINASES_2"/>
    <property type="match status" value="1"/>
</dbReference>
<dbReference type="PIRSF" id="PIRSF000535">
    <property type="entry name" value="1PFK/6PFK/LacC"/>
    <property type="match status" value="1"/>
</dbReference>
<evidence type="ECO:0000256" key="6">
    <source>
        <dbReference type="PIRNR" id="PIRNR000535"/>
    </source>
</evidence>
<dbReference type="PROSITE" id="PS00583">
    <property type="entry name" value="PFKB_KINASES_1"/>
    <property type="match status" value="1"/>
</dbReference>
<accession>A0ABW3G2Z4</accession>
<keyword evidence="2 6" id="KW-0808">Transferase</keyword>
<gene>
    <name evidence="8" type="ORF">ACFQ16_26405</name>
</gene>
<dbReference type="InterPro" id="IPR002173">
    <property type="entry name" value="Carboh/pur_kinase_PfkB_CS"/>
</dbReference>
<evidence type="ECO:0000256" key="4">
    <source>
        <dbReference type="ARBA" id="ARBA00022777"/>
    </source>
</evidence>
<proteinExistence type="inferred from homology"/>
<dbReference type="Gene3D" id="3.40.1190.20">
    <property type="match status" value="1"/>
</dbReference>
<sequence>MVTPNLAWDVTYAVDRLVPHRTHRVRSVRGRAGGKGVNVARVLGRLGRRAVVAGLAGGRTGELIRQDLLDSGIDADIAAVREESRRTVAVVSTADGEATLFNEPGPVVGPAEWTGFREAVLARIPEASAVVLTGSLPPGVPDDSKVPFIHRATASGVPCIVDTSGPALRHAVKSRPALVKPNAEELRELTSRPDPLRAAVDLRDEHGVDVVVSLGAEGLVAATGRGVWRARPGEPVRGNPTGAGDAVVAALVSGHVDGTPWPHRLAEAVAISAAAVAAPVAGEFDADEYRRQRDTVRVHPPEVLDGT</sequence>
<dbReference type="Pfam" id="PF00294">
    <property type="entry name" value="PfkB"/>
    <property type="match status" value="1"/>
</dbReference>
<evidence type="ECO:0000313" key="9">
    <source>
        <dbReference type="Proteomes" id="UP001597018"/>
    </source>
</evidence>
<evidence type="ECO:0000256" key="3">
    <source>
        <dbReference type="ARBA" id="ARBA00022741"/>
    </source>
</evidence>
<name>A0ABW3G2Z4_9PSEU</name>
<dbReference type="InterPro" id="IPR011611">
    <property type="entry name" value="PfkB_dom"/>
</dbReference>
<keyword evidence="5" id="KW-0067">ATP-binding</keyword>
<dbReference type="RefSeq" id="WP_345601250.1">
    <property type="nucleotide sequence ID" value="NZ_BAABLT010000031.1"/>
</dbReference>
<evidence type="ECO:0000256" key="5">
    <source>
        <dbReference type="ARBA" id="ARBA00022840"/>
    </source>
</evidence>
<keyword evidence="9" id="KW-1185">Reference proteome</keyword>
<evidence type="ECO:0000313" key="8">
    <source>
        <dbReference type="EMBL" id="MFD0923291.1"/>
    </source>
</evidence>
<dbReference type="Proteomes" id="UP001597018">
    <property type="component" value="Unassembled WGS sequence"/>
</dbReference>
<keyword evidence="3" id="KW-0547">Nucleotide-binding</keyword>
<evidence type="ECO:0000256" key="1">
    <source>
        <dbReference type="ARBA" id="ARBA00010688"/>
    </source>
</evidence>
<dbReference type="CDD" id="cd01164">
    <property type="entry name" value="FruK_PfkB_like"/>
    <property type="match status" value="1"/>
</dbReference>
<dbReference type="PANTHER" id="PTHR46566">
    <property type="entry name" value="1-PHOSPHOFRUCTOKINASE-RELATED"/>
    <property type="match status" value="1"/>
</dbReference>
<organism evidence="8 9">
    <name type="scientific">Saccharopolyspora rosea</name>
    <dbReference type="NCBI Taxonomy" id="524884"/>
    <lineage>
        <taxon>Bacteria</taxon>
        <taxon>Bacillati</taxon>
        <taxon>Actinomycetota</taxon>
        <taxon>Actinomycetes</taxon>
        <taxon>Pseudonocardiales</taxon>
        <taxon>Pseudonocardiaceae</taxon>
        <taxon>Saccharopolyspora</taxon>
    </lineage>
</organism>